<dbReference type="Gene3D" id="2.60.40.1220">
    <property type="match status" value="1"/>
</dbReference>
<dbReference type="Gene3D" id="2.120.10.30">
    <property type="entry name" value="TolB, C-terminal domain"/>
    <property type="match status" value="1"/>
</dbReference>
<dbReference type="InterPro" id="IPR055557">
    <property type="entry name" value="DUF7133"/>
</dbReference>
<evidence type="ECO:0000256" key="1">
    <source>
        <dbReference type="ARBA" id="ARBA00022729"/>
    </source>
</evidence>
<proteinExistence type="predicted"/>
<keyword evidence="1" id="KW-0732">Signal</keyword>
<dbReference type="SUPFAM" id="SSF63829">
    <property type="entry name" value="Calcium-dependent phosphotriesterase"/>
    <property type="match status" value="1"/>
</dbReference>
<reference evidence="3" key="1">
    <citation type="submission" date="2018-05" db="EMBL/GenBank/DDBJ databases">
        <authorList>
            <person name="Lanie J.A."/>
            <person name="Ng W.-L."/>
            <person name="Kazmierczak K.M."/>
            <person name="Andrzejewski T.M."/>
            <person name="Davidsen T.M."/>
            <person name="Wayne K.J."/>
            <person name="Tettelin H."/>
            <person name="Glass J.I."/>
            <person name="Rusch D."/>
            <person name="Podicherti R."/>
            <person name="Tsui H.-C.T."/>
            <person name="Winkler M.E."/>
        </authorList>
    </citation>
    <scope>NUCLEOTIDE SEQUENCE</scope>
</reference>
<dbReference type="EMBL" id="UINC01001872">
    <property type="protein sequence ID" value="SUZ90167.1"/>
    <property type="molecule type" value="Genomic_DNA"/>
</dbReference>
<dbReference type="AlphaFoldDB" id="A0A381RJT5"/>
<name>A0A381RJT5_9ZZZZ</name>
<dbReference type="PANTHER" id="PTHR33546:SF1">
    <property type="entry name" value="LARGE, MULTIFUNCTIONAL SECRETED PROTEIN"/>
    <property type="match status" value="1"/>
</dbReference>
<dbReference type="Pfam" id="PF23500">
    <property type="entry name" value="DUF7133"/>
    <property type="match status" value="1"/>
</dbReference>
<organism evidence="3">
    <name type="scientific">marine metagenome</name>
    <dbReference type="NCBI Taxonomy" id="408172"/>
    <lineage>
        <taxon>unclassified sequences</taxon>
        <taxon>metagenomes</taxon>
        <taxon>ecological metagenomes</taxon>
    </lineage>
</organism>
<dbReference type="InterPro" id="IPR011042">
    <property type="entry name" value="6-blade_b-propeller_TolB-like"/>
</dbReference>
<feature type="domain" description="DUF7133" evidence="2">
    <location>
        <begin position="118"/>
        <end position="248"/>
    </location>
</feature>
<protein>
    <recommendedName>
        <fullName evidence="2">DUF7133 domain-containing protein</fullName>
    </recommendedName>
</protein>
<evidence type="ECO:0000259" key="2">
    <source>
        <dbReference type="Pfam" id="PF23500"/>
    </source>
</evidence>
<accession>A0A381RJT5</accession>
<sequence length="526" mass="58660">MSCNSLRLGILLATITLAGPVLAQDPPGQFDRDEDNQREAQERAFLEEMVLSLPAQIEAESRYYELITIPLLDGMIMEASGLLQLSDGRLMVATRRGEVFIVENAYGIPPKPVFKRYAFGLAQPLGLLELDGWIYFAQRGELSRMRDTNGDDRADVFETVTDDWELSGNYHEYAFGPRQTPDGKLWVTLNIPFDAEPYGAADWRGWAARIDANTGATEYVAAGLRSPAGVEISPWGDVFYTDNQGEWNNASKLSKIEVGDFHGHPHGMPSIDLPGSLVDSIPDSLPRDGTWMKDLQEEIPSYKMPSVWFPYVKMGQSPSGFKWDTTGGKFGPFHGQVFVGDQHHAMIMRVFLEEVGNHWQGAVFNFRRGLQSGALRLAFGTDDSLFIGMSARGWGSIGPDAFGLQRLVWKGVTPFEVHEMRAKPNGFELTFTEPVDRQSAEDPASYRMESYTYELSSRYGGPEDDKIEVNISSATVADDGLSVRLTLDPIRAGYVHELHLTGVRNIEGNNLLHTEAYYTLVNIPER</sequence>
<dbReference type="InterPro" id="IPR014755">
    <property type="entry name" value="Cu-Rt/internalin_Ig-like"/>
</dbReference>
<gene>
    <name evidence="3" type="ORF">METZ01_LOCUS43021</name>
</gene>
<dbReference type="PANTHER" id="PTHR33546">
    <property type="entry name" value="LARGE, MULTIFUNCTIONAL SECRETED PROTEIN-RELATED"/>
    <property type="match status" value="1"/>
</dbReference>
<evidence type="ECO:0000313" key="3">
    <source>
        <dbReference type="EMBL" id="SUZ90167.1"/>
    </source>
</evidence>